<dbReference type="AlphaFoldDB" id="A0AAD9DH05"/>
<reference evidence="7" key="1">
    <citation type="submission" date="2023-06" db="EMBL/GenBank/DDBJ databases">
        <title>Survivors Of The Sea: Transcriptome response of Skeletonema marinoi to long-term dormancy.</title>
        <authorList>
            <person name="Pinder M.I.M."/>
            <person name="Kourtchenko O."/>
            <person name="Robertson E.K."/>
            <person name="Larsson T."/>
            <person name="Maumus F."/>
            <person name="Osuna-Cruz C.M."/>
            <person name="Vancaester E."/>
            <person name="Stenow R."/>
            <person name="Vandepoele K."/>
            <person name="Ploug H."/>
            <person name="Bruchert V."/>
            <person name="Godhe A."/>
            <person name="Topel M."/>
        </authorList>
    </citation>
    <scope>NUCLEOTIDE SEQUENCE</scope>
    <source>
        <strain evidence="7">R05AC</strain>
    </source>
</reference>
<name>A0AAD9DH05_9STRA</name>
<dbReference type="InterPro" id="IPR006597">
    <property type="entry name" value="Sel1-like"/>
</dbReference>
<dbReference type="SUPFAM" id="SSF81901">
    <property type="entry name" value="HCP-like"/>
    <property type="match status" value="1"/>
</dbReference>
<dbReference type="PROSITE" id="PS50865">
    <property type="entry name" value="ZF_MYND_2"/>
    <property type="match status" value="1"/>
</dbReference>
<feature type="domain" description="MYND-type" evidence="6">
    <location>
        <begin position="16"/>
        <end position="58"/>
    </location>
</feature>
<dbReference type="GO" id="GO:0008270">
    <property type="term" value="F:zinc ion binding"/>
    <property type="evidence" value="ECO:0007669"/>
    <property type="project" value="UniProtKB-KW"/>
</dbReference>
<evidence type="ECO:0000256" key="3">
    <source>
        <dbReference type="ARBA" id="ARBA00022833"/>
    </source>
</evidence>
<sequence length="326" mass="36388">MSTKIVVSESDNMMRCASCGIAEDGDNKKLKTCTACKSVRYCSVTCQKEHRPKHKRACKKKAAELRDELLFKQPESNQFGDCPICLLPQSNDPEKSSMGSCCSKVICGGCAYANHIRLREAKLEESCPFCRQPPPDNNADVNRNIMKRTEANDPAAICMMGFILCNGGDYQGAFDHYKKAAELVNSAEAHYQLAWTGVEKDTKKKVYHLEHAAIGGHAMARYNLGVNEQRNGRLERAIKHWIISAKLGYDRAAEALKVCFREGSISKDVFAEALRAHQAAVDATKSPQREVAEAAMQKMRAARAARQNYKQQYNIDKTSSISLRER</sequence>
<dbReference type="SUPFAM" id="SSF144232">
    <property type="entry name" value="HIT/MYND zinc finger-like"/>
    <property type="match status" value="1"/>
</dbReference>
<dbReference type="InterPro" id="IPR002893">
    <property type="entry name" value="Znf_MYND"/>
</dbReference>
<organism evidence="7 8">
    <name type="scientific">Skeletonema marinoi</name>
    <dbReference type="NCBI Taxonomy" id="267567"/>
    <lineage>
        <taxon>Eukaryota</taxon>
        <taxon>Sar</taxon>
        <taxon>Stramenopiles</taxon>
        <taxon>Ochrophyta</taxon>
        <taxon>Bacillariophyta</taxon>
        <taxon>Coscinodiscophyceae</taxon>
        <taxon>Thalassiosirophycidae</taxon>
        <taxon>Thalassiosirales</taxon>
        <taxon>Skeletonemataceae</taxon>
        <taxon>Skeletonema</taxon>
        <taxon>Skeletonema marinoi-dohrnii complex</taxon>
    </lineage>
</organism>
<dbReference type="SMART" id="SM00671">
    <property type="entry name" value="SEL1"/>
    <property type="match status" value="3"/>
</dbReference>
<evidence type="ECO:0000259" key="6">
    <source>
        <dbReference type="PROSITE" id="PS50865"/>
    </source>
</evidence>
<dbReference type="InterPro" id="IPR011990">
    <property type="entry name" value="TPR-like_helical_dom_sf"/>
</dbReference>
<keyword evidence="3" id="KW-0862">Zinc</keyword>
<keyword evidence="8" id="KW-1185">Reference proteome</keyword>
<evidence type="ECO:0000256" key="2">
    <source>
        <dbReference type="ARBA" id="ARBA00022771"/>
    </source>
</evidence>
<evidence type="ECO:0000256" key="4">
    <source>
        <dbReference type="PROSITE-ProRule" id="PRU00134"/>
    </source>
</evidence>
<evidence type="ECO:0000259" key="5">
    <source>
        <dbReference type="PROSITE" id="PS50089"/>
    </source>
</evidence>
<comment type="caution">
    <text evidence="7">The sequence shown here is derived from an EMBL/GenBank/DDBJ whole genome shotgun (WGS) entry which is preliminary data.</text>
</comment>
<dbReference type="Pfam" id="PF01753">
    <property type="entry name" value="zf-MYND"/>
    <property type="match status" value="1"/>
</dbReference>
<keyword evidence="2 4" id="KW-0863">Zinc-finger</keyword>
<feature type="domain" description="RING-type" evidence="5">
    <location>
        <begin position="82"/>
        <end position="131"/>
    </location>
</feature>
<evidence type="ECO:0008006" key="9">
    <source>
        <dbReference type="Google" id="ProtNLM"/>
    </source>
</evidence>
<gene>
    <name evidence="7" type="ORF">QTG54_002206</name>
</gene>
<dbReference type="PROSITE" id="PS50089">
    <property type="entry name" value="ZF_RING_2"/>
    <property type="match status" value="1"/>
</dbReference>
<evidence type="ECO:0000313" key="8">
    <source>
        <dbReference type="Proteomes" id="UP001224775"/>
    </source>
</evidence>
<dbReference type="PROSITE" id="PS01360">
    <property type="entry name" value="ZF_MYND_1"/>
    <property type="match status" value="1"/>
</dbReference>
<accession>A0AAD9DH05</accession>
<keyword evidence="1" id="KW-0479">Metal-binding</keyword>
<evidence type="ECO:0000256" key="1">
    <source>
        <dbReference type="ARBA" id="ARBA00022723"/>
    </source>
</evidence>
<dbReference type="Gene3D" id="6.10.140.2220">
    <property type="match status" value="1"/>
</dbReference>
<dbReference type="EMBL" id="JATAAI010000003">
    <property type="protein sequence ID" value="KAK1746862.1"/>
    <property type="molecule type" value="Genomic_DNA"/>
</dbReference>
<dbReference type="Gene3D" id="1.25.40.10">
    <property type="entry name" value="Tetratricopeptide repeat domain"/>
    <property type="match status" value="1"/>
</dbReference>
<proteinExistence type="predicted"/>
<evidence type="ECO:0000313" key="7">
    <source>
        <dbReference type="EMBL" id="KAK1746862.1"/>
    </source>
</evidence>
<protein>
    <recommendedName>
        <fullName evidence="9">MYND-type domain-containing protein</fullName>
    </recommendedName>
</protein>
<dbReference type="Proteomes" id="UP001224775">
    <property type="component" value="Unassembled WGS sequence"/>
</dbReference>
<dbReference type="InterPro" id="IPR001841">
    <property type="entry name" value="Znf_RING"/>
</dbReference>